<gene>
    <name evidence="2" type="ORF">SAMN05444171_6688</name>
</gene>
<dbReference type="PROSITE" id="PS50830">
    <property type="entry name" value="TNASE_3"/>
    <property type="match status" value="1"/>
</dbReference>
<dbReference type="InterPro" id="IPR035437">
    <property type="entry name" value="SNase_OB-fold_sf"/>
</dbReference>
<dbReference type="SMART" id="SM00318">
    <property type="entry name" value="SNc"/>
    <property type="match status" value="1"/>
</dbReference>
<dbReference type="Pfam" id="PF00565">
    <property type="entry name" value="SNase"/>
    <property type="match status" value="1"/>
</dbReference>
<accession>A0A1M7GP53</accession>
<sequence>MEIAVPRQSRPTETMSPEFALIRLNQPASRQAIVRGAFALLVTAVLLAEKARADDVTGQASVIDGDTIEIHGTRVRLFGIDAPEHDQLCSNPHGDPYRCGQVASNALAGFIGGQTVACVEVDRDRYKRTVAVCSVGKVDLADWMVRGGLAIDWPRYSKGDYAPAEAEARGKQIGMWGGRFVQPWRYRQCIGTGSRPDDCSREGMDDRR</sequence>
<dbReference type="EMBL" id="FNTI01000001">
    <property type="protein sequence ID" value="SEE21740.1"/>
    <property type="molecule type" value="Genomic_DNA"/>
</dbReference>
<dbReference type="RefSeq" id="WP_244525057.1">
    <property type="nucleotide sequence ID" value="NZ_FNTI01000001.1"/>
</dbReference>
<evidence type="ECO:0000313" key="3">
    <source>
        <dbReference type="Proteomes" id="UP000183208"/>
    </source>
</evidence>
<protein>
    <submittedName>
        <fullName evidence="2">Endonuclease YncB, thermonuclease family</fullName>
    </submittedName>
</protein>
<organism evidence="2 3">
    <name type="scientific">Bradyrhizobium lablabi</name>
    <dbReference type="NCBI Taxonomy" id="722472"/>
    <lineage>
        <taxon>Bacteria</taxon>
        <taxon>Pseudomonadati</taxon>
        <taxon>Pseudomonadota</taxon>
        <taxon>Alphaproteobacteria</taxon>
        <taxon>Hyphomicrobiales</taxon>
        <taxon>Nitrobacteraceae</taxon>
        <taxon>Bradyrhizobium</taxon>
    </lineage>
</organism>
<keyword evidence="2" id="KW-0540">Nuclease</keyword>
<dbReference type="InterPro" id="IPR016071">
    <property type="entry name" value="Staphylococal_nuclease_OB-fold"/>
</dbReference>
<keyword evidence="2" id="KW-0378">Hydrolase</keyword>
<dbReference type="GO" id="GO:0004519">
    <property type="term" value="F:endonuclease activity"/>
    <property type="evidence" value="ECO:0007669"/>
    <property type="project" value="UniProtKB-KW"/>
</dbReference>
<keyword evidence="2" id="KW-0255">Endonuclease</keyword>
<evidence type="ECO:0000259" key="1">
    <source>
        <dbReference type="PROSITE" id="PS50830"/>
    </source>
</evidence>
<dbReference type="Gene3D" id="2.40.50.90">
    <property type="match status" value="1"/>
</dbReference>
<dbReference type="AlphaFoldDB" id="A0A1M7GP53"/>
<dbReference type="PANTHER" id="PTHR12302">
    <property type="entry name" value="EBNA2 BINDING PROTEIN P100"/>
    <property type="match status" value="1"/>
</dbReference>
<feature type="domain" description="TNase-like" evidence="1">
    <location>
        <begin position="62"/>
        <end position="178"/>
    </location>
</feature>
<dbReference type="Proteomes" id="UP000183208">
    <property type="component" value="Unassembled WGS sequence"/>
</dbReference>
<dbReference type="PANTHER" id="PTHR12302:SF26">
    <property type="entry name" value="BLR1266 PROTEIN"/>
    <property type="match status" value="1"/>
</dbReference>
<reference evidence="2 3" key="1">
    <citation type="submission" date="2016-10" db="EMBL/GenBank/DDBJ databases">
        <authorList>
            <person name="de Groot N.N."/>
        </authorList>
    </citation>
    <scope>NUCLEOTIDE SEQUENCE [LARGE SCALE GENOMIC DNA]</scope>
    <source>
        <strain evidence="2 3">GAS522</strain>
    </source>
</reference>
<proteinExistence type="predicted"/>
<evidence type="ECO:0000313" key="2">
    <source>
        <dbReference type="EMBL" id="SEE21740.1"/>
    </source>
</evidence>
<name>A0A1M7GP53_9BRAD</name>
<dbReference type="SUPFAM" id="SSF50199">
    <property type="entry name" value="Staphylococcal nuclease"/>
    <property type="match status" value="1"/>
</dbReference>